<dbReference type="InterPro" id="IPR052155">
    <property type="entry name" value="Biofilm_reg_signaling"/>
</dbReference>
<evidence type="ECO:0008006" key="11">
    <source>
        <dbReference type="Google" id="ProtNLM"/>
    </source>
</evidence>
<dbReference type="InterPro" id="IPR004010">
    <property type="entry name" value="Double_Cache_2"/>
</dbReference>
<dbReference type="PROSITE" id="PS50883">
    <property type="entry name" value="EAL"/>
    <property type="match status" value="1"/>
</dbReference>
<dbReference type="GO" id="GO:0005886">
    <property type="term" value="C:plasma membrane"/>
    <property type="evidence" value="ECO:0007669"/>
    <property type="project" value="UniProtKB-SubCell"/>
</dbReference>
<dbReference type="Pfam" id="PF08269">
    <property type="entry name" value="dCache_2"/>
    <property type="match status" value="1"/>
</dbReference>
<gene>
    <name evidence="9" type="ORF">CFH80_02795</name>
</gene>
<dbReference type="GO" id="GO:0003824">
    <property type="term" value="F:catalytic activity"/>
    <property type="evidence" value="ECO:0007669"/>
    <property type="project" value="UniProtKB-ARBA"/>
</dbReference>
<dbReference type="NCBIfam" id="TIGR00254">
    <property type="entry name" value="GGDEF"/>
    <property type="match status" value="1"/>
</dbReference>
<feature type="domain" description="EAL" evidence="7">
    <location>
        <begin position="728"/>
        <end position="982"/>
    </location>
</feature>
<dbReference type="InterPro" id="IPR035919">
    <property type="entry name" value="EAL_sf"/>
</dbReference>
<reference evidence="9 10" key="1">
    <citation type="journal article" date="2017" name="Front. Microbiol.">
        <title>Comparative Genomic Analysis of the Class Epsilonproteobacteria and Proposed Reclassification to Epsilonbacteraeota (phyl. nov.).</title>
        <authorList>
            <person name="Waite D.W."/>
            <person name="Vanwonterghem I."/>
            <person name="Rinke C."/>
            <person name="Parks D.H."/>
            <person name="Zhang Y."/>
            <person name="Takai K."/>
            <person name="Sievert S.M."/>
            <person name="Simon J."/>
            <person name="Campbell B.J."/>
            <person name="Hanson T.E."/>
            <person name="Woyke T."/>
            <person name="Klotz M.G."/>
            <person name="Hugenholtz P."/>
        </authorList>
    </citation>
    <scope>NUCLEOTIDE SEQUENCE [LARGE SCALE GENOMIC DNA]</scope>
    <source>
        <strain evidence="9">UBA11420</strain>
    </source>
</reference>
<dbReference type="Pfam" id="PF08448">
    <property type="entry name" value="PAS_4"/>
    <property type="match status" value="1"/>
</dbReference>
<dbReference type="InterPro" id="IPR035965">
    <property type="entry name" value="PAS-like_dom_sf"/>
</dbReference>
<dbReference type="CDD" id="cd01949">
    <property type="entry name" value="GGDEF"/>
    <property type="match status" value="1"/>
</dbReference>
<evidence type="ECO:0000313" key="10">
    <source>
        <dbReference type="Proteomes" id="UP000231638"/>
    </source>
</evidence>
<dbReference type="Gene3D" id="3.30.70.270">
    <property type="match status" value="1"/>
</dbReference>
<feature type="transmembrane region" description="Helical" evidence="6">
    <location>
        <begin position="12"/>
        <end position="32"/>
    </location>
</feature>
<evidence type="ECO:0000256" key="2">
    <source>
        <dbReference type="ARBA" id="ARBA00022475"/>
    </source>
</evidence>
<evidence type="ECO:0000259" key="7">
    <source>
        <dbReference type="PROSITE" id="PS50883"/>
    </source>
</evidence>
<name>A0A2D3WEZ4_9BACT</name>
<keyword evidence="2" id="KW-1003">Cell membrane</keyword>
<dbReference type="SMART" id="SM00052">
    <property type="entry name" value="EAL"/>
    <property type="match status" value="1"/>
</dbReference>
<dbReference type="SMART" id="SM00267">
    <property type="entry name" value="GGDEF"/>
    <property type="match status" value="1"/>
</dbReference>
<dbReference type="EMBL" id="DLUG01000077">
    <property type="protein sequence ID" value="DAB36836.1"/>
    <property type="molecule type" value="Genomic_DNA"/>
</dbReference>
<dbReference type="SMART" id="SM01049">
    <property type="entry name" value="Cache_2"/>
    <property type="match status" value="2"/>
</dbReference>
<dbReference type="SUPFAM" id="SSF141868">
    <property type="entry name" value="EAL domain-like"/>
    <property type="match status" value="1"/>
</dbReference>
<keyword evidence="5 6" id="KW-0472">Membrane</keyword>
<dbReference type="Gene3D" id="3.30.450.20">
    <property type="entry name" value="PAS domain"/>
    <property type="match status" value="3"/>
</dbReference>
<protein>
    <recommendedName>
        <fullName evidence="11">Diguanylate cyclase</fullName>
    </recommendedName>
</protein>
<dbReference type="NCBIfam" id="TIGR00229">
    <property type="entry name" value="sensory_box"/>
    <property type="match status" value="1"/>
</dbReference>
<evidence type="ECO:0000256" key="6">
    <source>
        <dbReference type="SAM" id="Phobius"/>
    </source>
</evidence>
<dbReference type="STRING" id="366522.GCA_001548055_01499"/>
<evidence type="ECO:0000256" key="5">
    <source>
        <dbReference type="ARBA" id="ARBA00023136"/>
    </source>
</evidence>
<keyword evidence="3 6" id="KW-0812">Transmembrane</keyword>
<evidence type="ECO:0000256" key="4">
    <source>
        <dbReference type="ARBA" id="ARBA00022989"/>
    </source>
</evidence>
<dbReference type="InterPro" id="IPR013656">
    <property type="entry name" value="PAS_4"/>
</dbReference>
<dbReference type="Gene3D" id="3.20.20.450">
    <property type="entry name" value="EAL domain"/>
    <property type="match status" value="1"/>
</dbReference>
<dbReference type="Pfam" id="PF00563">
    <property type="entry name" value="EAL"/>
    <property type="match status" value="1"/>
</dbReference>
<dbReference type="FunFam" id="3.30.70.270:FF:000001">
    <property type="entry name" value="Diguanylate cyclase domain protein"/>
    <property type="match status" value="1"/>
</dbReference>
<feature type="domain" description="GGDEF" evidence="8">
    <location>
        <begin position="586"/>
        <end position="719"/>
    </location>
</feature>
<dbReference type="PANTHER" id="PTHR44757:SF2">
    <property type="entry name" value="BIOFILM ARCHITECTURE MAINTENANCE PROTEIN MBAA"/>
    <property type="match status" value="1"/>
</dbReference>
<accession>A0A2D3WEZ4</accession>
<dbReference type="CDD" id="cd01948">
    <property type="entry name" value="EAL"/>
    <property type="match status" value="1"/>
</dbReference>
<dbReference type="InterPro" id="IPR029787">
    <property type="entry name" value="Nucleotide_cyclase"/>
</dbReference>
<dbReference type="Proteomes" id="UP000231638">
    <property type="component" value="Unassembled WGS sequence"/>
</dbReference>
<evidence type="ECO:0000256" key="3">
    <source>
        <dbReference type="ARBA" id="ARBA00022692"/>
    </source>
</evidence>
<sequence>MSQKLSFFRYFHLMAIAVFLLFSVAFFGFSFYNIKHKFYNDVAALKESYFQTQKELLQKEVNRFIEEIDQKRRSAYANTQRLVHTRVDEAYNVAMHIYEENKDKRSPAQIQERIVQTLRMLHYEQNKGYFFILDLNGTAMLLTNHPEMEGKTLLNVHNTEGRCIAKGMIDIAQTMSEGYYEYLWSKPFEEADNHKKISYVKRFEPFDWLIGTGYYVEDTESQIRQEILADERRFRFDDQQDGYVFIGTWEGFSLSYPAPNRNMYDLQDAQGKRVVQELIQTAKAGGGFVEYVMPPLKNEKALPKLSYVRAYPDWRWYVGAGVYVDKIEQDIAQLEAKMYDELKAMLSSIGIWISLFIATVWTVYFYLNRRLRKDFETFIAFFDSLSSKDRLIDTQSLKFKEFEELALHANTMLTAKIHSNKHLEQYKKIVSSSEDFLALIDRHYTYLAISEAYLSFFDKEKEAIVGHTMPELFGEQYFAETLKPMSDRVLCGETFESEYWVLSSFGKRFLHAKYFPYYEQGDKLPSAYVVSARDNTEKKANEERLIASEKALEFLAHNDVLTGLPNRLLLNDRIAHAIENSKRHMQMIAVCFMDLDNFKKINDSFGHSYGDEILKQFALRVQHKIRHCDTLSRIGGDEFVLVIESINERAEVEVILRKIQTIFEEPFINKDQKFFLTASIGVSLYPDHGTEGETLIKNADAAMYKAKDAGKNAYAFYTIDMTVASYERIGMENALREAVKEEQFLVYYQPQIDLQTRELVGVEALVRWRHPLEGILAPGRFIAYAEETRLIVEIGAWVLRQTCLDWVALHEEGLFSGTVSVNISGVQIEFSDFLQTLKTVLDETKIDPSVIEMEVTESILMHDPKRWIMLLKEMQSLGLNIAIDDFGTGYSSLSYLRKLPINKLKVDMSFVKDLPDHEDACAIADSIIQLSRSMKITTLAEGIEHEAQERFLAEHGCAQGQGYLYAKPMSIEDLRQWIRQRTTV</sequence>
<evidence type="ECO:0000259" key="8">
    <source>
        <dbReference type="PROSITE" id="PS50887"/>
    </source>
</evidence>
<dbReference type="InterPro" id="IPR000014">
    <property type="entry name" value="PAS"/>
</dbReference>
<dbReference type="InterPro" id="IPR001633">
    <property type="entry name" value="EAL_dom"/>
</dbReference>
<dbReference type="Pfam" id="PF00990">
    <property type="entry name" value="GGDEF"/>
    <property type="match status" value="1"/>
</dbReference>
<dbReference type="InterPro" id="IPR033480">
    <property type="entry name" value="sCache_2"/>
</dbReference>
<comment type="subcellular location">
    <subcellularLocation>
        <location evidence="1">Cell membrane</location>
        <topology evidence="1">Multi-pass membrane protein</topology>
    </subcellularLocation>
</comment>
<comment type="caution">
    <text evidence="9">The sequence shown here is derived from an EMBL/GenBank/DDBJ whole genome shotgun (WGS) entry which is preliminary data.</text>
</comment>
<proteinExistence type="predicted"/>
<evidence type="ECO:0000256" key="1">
    <source>
        <dbReference type="ARBA" id="ARBA00004651"/>
    </source>
</evidence>
<dbReference type="PROSITE" id="PS50887">
    <property type="entry name" value="GGDEF"/>
    <property type="match status" value="1"/>
</dbReference>
<dbReference type="PANTHER" id="PTHR44757">
    <property type="entry name" value="DIGUANYLATE CYCLASE DGCP"/>
    <property type="match status" value="1"/>
</dbReference>
<dbReference type="SUPFAM" id="SSF55073">
    <property type="entry name" value="Nucleotide cyclase"/>
    <property type="match status" value="1"/>
</dbReference>
<dbReference type="SUPFAM" id="SSF55785">
    <property type="entry name" value="PYP-like sensor domain (PAS domain)"/>
    <property type="match status" value="1"/>
</dbReference>
<keyword evidence="4 6" id="KW-1133">Transmembrane helix</keyword>
<dbReference type="InterPro" id="IPR043128">
    <property type="entry name" value="Rev_trsase/Diguanyl_cyclase"/>
</dbReference>
<evidence type="ECO:0000313" key="9">
    <source>
        <dbReference type="EMBL" id="DAB36836.1"/>
    </source>
</evidence>
<feature type="transmembrane region" description="Helical" evidence="6">
    <location>
        <begin position="344"/>
        <end position="367"/>
    </location>
</feature>
<organism evidence="9 10">
    <name type="scientific">Sulfurospirillum cavolei</name>
    <dbReference type="NCBI Taxonomy" id="366522"/>
    <lineage>
        <taxon>Bacteria</taxon>
        <taxon>Pseudomonadati</taxon>
        <taxon>Campylobacterota</taxon>
        <taxon>Epsilonproteobacteria</taxon>
        <taxon>Campylobacterales</taxon>
        <taxon>Sulfurospirillaceae</taxon>
        <taxon>Sulfurospirillum</taxon>
    </lineage>
</organism>
<dbReference type="InterPro" id="IPR000160">
    <property type="entry name" value="GGDEF_dom"/>
</dbReference>
<dbReference type="AlphaFoldDB" id="A0A2D3WEZ4"/>